<accession>A0A0A1TID3</accession>
<protein>
    <submittedName>
        <fullName evidence="1">Uncharacterized protein</fullName>
    </submittedName>
</protein>
<dbReference type="EMBL" id="CDHN01000003">
    <property type="protein sequence ID" value="CEJ90163.1"/>
    <property type="molecule type" value="Genomic_DNA"/>
</dbReference>
<dbReference type="Proteomes" id="UP000039046">
    <property type="component" value="Unassembled WGS sequence"/>
</dbReference>
<dbReference type="HOGENOM" id="CLU_2887423_0_0_1"/>
<proteinExistence type="predicted"/>
<keyword evidence="2" id="KW-1185">Reference proteome</keyword>
<reference evidence="1 2" key="1">
    <citation type="journal article" date="2015" name="Genome Announc.">
        <title>Draft Genome Sequence and Gene Annotation of the Entomopathogenic Fungus Verticillium hemipterigenum.</title>
        <authorList>
            <person name="Horn F."/>
            <person name="Habel A."/>
            <person name="Scharf D.H."/>
            <person name="Dworschak J."/>
            <person name="Brakhage A.A."/>
            <person name="Guthke R."/>
            <person name="Hertweck C."/>
            <person name="Linde J."/>
        </authorList>
    </citation>
    <scope>NUCLEOTIDE SEQUENCE [LARGE SCALE GENOMIC DNA]</scope>
</reference>
<organism evidence="1 2">
    <name type="scientific">[Torrubiella] hemipterigena</name>
    <dbReference type="NCBI Taxonomy" id="1531966"/>
    <lineage>
        <taxon>Eukaryota</taxon>
        <taxon>Fungi</taxon>
        <taxon>Dikarya</taxon>
        <taxon>Ascomycota</taxon>
        <taxon>Pezizomycotina</taxon>
        <taxon>Sordariomycetes</taxon>
        <taxon>Hypocreomycetidae</taxon>
        <taxon>Hypocreales</taxon>
        <taxon>Clavicipitaceae</taxon>
        <taxon>Clavicipitaceae incertae sedis</taxon>
        <taxon>'Torrubiella' clade</taxon>
    </lineage>
</organism>
<dbReference type="AlphaFoldDB" id="A0A0A1TID3"/>
<gene>
    <name evidence="1" type="ORF">VHEMI05964</name>
</gene>
<sequence length="63" mass="6882">MTSCNEQNLSLEAIYEAFANLGVGSNEPLSVEEFQGANSHIFKVSFKDHPSLSVRIGHLSQSD</sequence>
<evidence type="ECO:0000313" key="1">
    <source>
        <dbReference type="EMBL" id="CEJ90163.1"/>
    </source>
</evidence>
<name>A0A0A1TID3_9HYPO</name>
<evidence type="ECO:0000313" key="2">
    <source>
        <dbReference type="Proteomes" id="UP000039046"/>
    </source>
</evidence>